<keyword evidence="4" id="KW-0540">Nuclease</keyword>
<evidence type="ECO:0000259" key="11">
    <source>
        <dbReference type="PROSITE" id="PS51192"/>
    </source>
</evidence>
<keyword evidence="7 12" id="KW-0255">Endonuclease</keyword>
<dbReference type="Gene3D" id="3.40.50.300">
    <property type="entry name" value="P-loop containing nucleotide triphosphate hydrolases"/>
    <property type="match status" value="2"/>
</dbReference>
<keyword evidence="10" id="KW-0238">DNA-binding</keyword>
<evidence type="ECO:0000313" key="12">
    <source>
        <dbReference type="EMBL" id="QBF34569.1"/>
    </source>
</evidence>
<evidence type="ECO:0000256" key="2">
    <source>
        <dbReference type="ARBA" id="ARBA00008598"/>
    </source>
</evidence>
<dbReference type="GO" id="GO:0009307">
    <property type="term" value="P:DNA restriction-modification system"/>
    <property type="evidence" value="ECO:0007669"/>
    <property type="project" value="UniProtKB-KW"/>
</dbReference>
<evidence type="ECO:0000256" key="10">
    <source>
        <dbReference type="ARBA" id="ARBA00023125"/>
    </source>
</evidence>
<evidence type="ECO:0000256" key="4">
    <source>
        <dbReference type="ARBA" id="ARBA00022722"/>
    </source>
</evidence>
<keyword evidence="9" id="KW-0067">ATP-binding</keyword>
<reference evidence="12 13" key="1">
    <citation type="submission" date="2019-01" db="EMBL/GenBank/DDBJ databases">
        <title>Complete sequence and annotation of the Mycoplasma phocirhinis strain 852T genome.</title>
        <authorList>
            <person name="Frasca S.Jr."/>
            <person name="Kutish G.F."/>
            <person name="Castellanos Gell J."/>
            <person name="Michaels D.L."/>
            <person name="Brown D.R."/>
        </authorList>
    </citation>
    <scope>NUCLEOTIDE SEQUENCE [LARGE SCALE GENOMIC DNA]</scope>
    <source>
        <strain evidence="12 13">852</strain>
    </source>
</reference>
<dbReference type="PROSITE" id="PS51192">
    <property type="entry name" value="HELICASE_ATP_BIND_1"/>
    <property type="match status" value="1"/>
</dbReference>
<evidence type="ECO:0000256" key="1">
    <source>
        <dbReference type="ARBA" id="ARBA00000851"/>
    </source>
</evidence>
<dbReference type="Pfam" id="PF22679">
    <property type="entry name" value="T1R_D3-like"/>
    <property type="match status" value="1"/>
</dbReference>
<dbReference type="Proteomes" id="UP000289326">
    <property type="component" value="Chromosome"/>
</dbReference>
<dbReference type="SMART" id="SM00487">
    <property type="entry name" value="DEXDc"/>
    <property type="match status" value="1"/>
</dbReference>
<dbReference type="InterPro" id="IPR055180">
    <property type="entry name" value="HsdR_RecA-like_helicase_dom_2"/>
</dbReference>
<evidence type="ECO:0000256" key="8">
    <source>
        <dbReference type="ARBA" id="ARBA00022801"/>
    </source>
</evidence>
<evidence type="ECO:0000256" key="7">
    <source>
        <dbReference type="ARBA" id="ARBA00022759"/>
    </source>
</evidence>
<dbReference type="EMBL" id="CP034841">
    <property type="protein sequence ID" value="QBF34569.1"/>
    <property type="molecule type" value="Genomic_DNA"/>
</dbReference>
<dbReference type="InterPro" id="IPR014001">
    <property type="entry name" value="Helicase_ATP-bd"/>
</dbReference>
<dbReference type="PANTHER" id="PTHR30195">
    <property type="entry name" value="TYPE I SITE-SPECIFIC DEOXYRIBONUCLEASE PROTEIN SUBUNIT M AND R"/>
    <property type="match status" value="1"/>
</dbReference>
<keyword evidence="8" id="KW-0378">Hydrolase</keyword>
<dbReference type="GO" id="GO:0009035">
    <property type="term" value="F:type I site-specific deoxyribonuclease activity"/>
    <property type="evidence" value="ECO:0007669"/>
    <property type="project" value="UniProtKB-EC"/>
</dbReference>
<protein>
    <recommendedName>
        <fullName evidence="3">type I site-specific deoxyribonuclease</fullName>
        <ecNumber evidence="3">3.1.21.3</ecNumber>
    </recommendedName>
</protein>
<dbReference type="InterPro" id="IPR040980">
    <property type="entry name" value="SWI2_SNF2"/>
</dbReference>
<dbReference type="Gene3D" id="3.90.1570.50">
    <property type="match status" value="1"/>
</dbReference>
<evidence type="ECO:0000256" key="9">
    <source>
        <dbReference type="ARBA" id="ARBA00022840"/>
    </source>
</evidence>
<feature type="domain" description="Helicase ATP-binding" evidence="11">
    <location>
        <begin position="301"/>
        <end position="473"/>
    </location>
</feature>
<dbReference type="InterPro" id="IPR007409">
    <property type="entry name" value="Restrct_endonuc_type1_HsdR_N"/>
</dbReference>
<keyword evidence="13" id="KW-1185">Reference proteome</keyword>
<dbReference type="CDD" id="cd22332">
    <property type="entry name" value="HsdR_N"/>
    <property type="match status" value="1"/>
</dbReference>
<evidence type="ECO:0000256" key="5">
    <source>
        <dbReference type="ARBA" id="ARBA00022741"/>
    </source>
</evidence>
<dbReference type="EC" id="3.1.21.3" evidence="3"/>
<comment type="similarity">
    <text evidence="2">Belongs to the HsdR family.</text>
</comment>
<sequence>MEDKMPQFFNDEKDFQSALIEKLITEGKWKNTSQQHLPNKLNHVSEEDIWQNWRQILNQMNQNELEGYPLTDEEFEQIKTRVNSMTAKISSANEALKYGIISFKRLEKRSERFGNEIQLRFFKQGIINPADNIYQIASEVSIKRADIKKRLDLVLLINGLPLYHIELKRSANLFSDAVNQIKNYHRDKVYQGIFGFVHVLVAMTPTKMQYWPNATKHEQFDTSRKNATSWANLKNEKINNWEIIAKQFLSIPASHKLVQNYSIGNNEDDELILLRSYQFHAVEKILAKFKPGGDGVWNDSNYNNNSLKAGYVWHTTGSGKTLTSFIVSRLLLDYKFADGVIFVVDRIALNNQTQREFNRFENRTKEEASKVNVPKNSTELLKVLATKDNKIIITTINRLNKTIHENEDKSSFTKFKDKKYVFIFDEAHRSTSGSQLSTIIQWFSASAILGFTGTPIFEKNSKNNLTTEDIFGKDRLHQYTISDGIKDKKVLKFAIDYITFPEVITFFTWIKQNNKLINQNSEEELQQKVDEFRQNYPQIHEEFNNSTDSIFVQEWQSIKSIMHINNDDNDLADIEDKLLDQQYYQNRFYKNSVANFILKDFYNRSSQRNFSAIFATSSIQEAVNYFNMFQQLIRSEPKYNDYKITAIFDETIDNTGDYDKNNFKKDAIEKIIQKYNEDFKTNFNIDTYKDGFKNDILQRLARKGPYNNLIFKRGNKKEIDNKKIDIVIVVSQLLTGYDSKYINTVYFDKMVKMENLIQAFSRTNRILNAANYDEKKHGNIVCFKAAQRMKSNVKEAFLEYAHAKDLDEIQTVSDLELVLNQIHIYQDIKKILTKIAYTDENENIVILFDDENNNDIETRKEFSNLAEKVTKLVRNDNSLTIRNSLNKLKNEQEYEQYQSNINEIKQIIPRLKSAIRSVDINEIYQSSQTQLLDTSTVVLNLNEIDFIIKSEITDIEWLKNLNEQILQNADKFEIIEKLRNVLTNEQINIIINNWDNIKSGNNLIEILKSHERQKIENYALKFNLDFTQVWNLYNRSQNIDENNGWNDLIQDWNISTEVKNYCKNLYKNYRGLITDLRVQKLARAELEKLRQTKNNDF</sequence>
<dbReference type="Pfam" id="PF18766">
    <property type="entry name" value="SWI2_SNF2"/>
    <property type="match status" value="1"/>
</dbReference>
<comment type="catalytic activity">
    <reaction evidence="1">
        <text>Endonucleolytic cleavage of DNA to give random double-stranded fragments with terminal 5'-phosphates, ATP is simultaneously hydrolyzed.</text>
        <dbReference type="EC" id="3.1.21.3"/>
    </reaction>
</comment>
<name>A0A4P6MR97_9BACT</name>
<evidence type="ECO:0000313" key="13">
    <source>
        <dbReference type="Proteomes" id="UP000289326"/>
    </source>
</evidence>
<dbReference type="GO" id="GO:0003677">
    <property type="term" value="F:DNA binding"/>
    <property type="evidence" value="ECO:0007669"/>
    <property type="project" value="UniProtKB-KW"/>
</dbReference>
<accession>A0A4P6MR97</accession>
<dbReference type="GO" id="GO:0005524">
    <property type="term" value="F:ATP binding"/>
    <property type="evidence" value="ECO:0007669"/>
    <property type="project" value="UniProtKB-KW"/>
</dbReference>
<dbReference type="InterPro" id="IPR027417">
    <property type="entry name" value="P-loop_NTPase"/>
</dbReference>
<organism evidence="12 13">
    <name type="scientific">Mycoplasmopsis phocirhinis</name>
    <dbReference type="NCBI Taxonomy" id="142650"/>
    <lineage>
        <taxon>Bacteria</taxon>
        <taxon>Bacillati</taxon>
        <taxon>Mycoplasmatota</taxon>
        <taxon>Mycoplasmoidales</taxon>
        <taxon>Metamycoplasmataceae</taxon>
        <taxon>Mycoplasmopsis</taxon>
    </lineage>
</organism>
<evidence type="ECO:0000256" key="6">
    <source>
        <dbReference type="ARBA" id="ARBA00022747"/>
    </source>
</evidence>
<dbReference type="KEGG" id="mphi:EG856_01340"/>
<proteinExistence type="inferred from homology"/>
<gene>
    <name evidence="12" type="ORF">EG856_01340</name>
</gene>
<keyword evidence="6" id="KW-0680">Restriction system</keyword>
<keyword evidence="5" id="KW-0547">Nucleotide-binding</keyword>
<dbReference type="SUPFAM" id="SSF52540">
    <property type="entry name" value="P-loop containing nucleoside triphosphate hydrolases"/>
    <property type="match status" value="1"/>
</dbReference>
<dbReference type="AlphaFoldDB" id="A0A4P6MR97"/>
<dbReference type="OrthoDB" id="9758243at2"/>
<dbReference type="Pfam" id="PF04313">
    <property type="entry name" value="HSDR_N"/>
    <property type="match status" value="1"/>
</dbReference>
<evidence type="ECO:0000256" key="3">
    <source>
        <dbReference type="ARBA" id="ARBA00012654"/>
    </source>
</evidence>
<dbReference type="InterPro" id="IPR051268">
    <property type="entry name" value="Type-I_R_enzyme_R_subunit"/>
</dbReference>
<dbReference type="PANTHER" id="PTHR30195:SF16">
    <property type="entry name" value="TYPE I RESTRICTION ENZYME ENDONUCLEASE SUBUNIT"/>
    <property type="match status" value="1"/>
</dbReference>